<feature type="signal peptide" evidence="1">
    <location>
        <begin position="1"/>
        <end position="28"/>
    </location>
</feature>
<organism evidence="2 3">
    <name type="scientific">Orchesella dallaii</name>
    <dbReference type="NCBI Taxonomy" id="48710"/>
    <lineage>
        <taxon>Eukaryota</taxon>
        <taxon>Metazoa</taxon>
        <taxon>Ecdysozoa</taxon>
        <taxon>Arthropoda</taxon>
        <taxon>Hexapoda</taxon>
        <taxon>Collembola</taxon>
        <taxon>Entomobryomorpha</taxon>
        <taxon>Entomobryoidea</taxon>
        <taxon>Orchesellidae</taxon>
        <taxon>Orchesellinae</taxon>
        <taxon>Orchesella</taxon>
    </lineage>
</organism>
<name>A0ABP1QT28_9HEXA</name>
<comment type="caution">
    <text evidence="2">The sequence shown here is derived from an EMBL/GenBank/DDBJ whole genome shotgun (WGS) entry which is preliminary data.</text>
</comment>
<accession>A0ABP1QT28</accession>
<evidence type="ECO:0000256" key="1">
    <source>
        <dbReference type="SAM" id="SignalP"/>
    </source>
</evidence>
<gene>
    <name evidence="2" type="ORF">ODALV1_LOCUS13662</name>
</gene>
<evidence type="ECO:0008006" key="4">
    <source>
        <dbReference type="Google" id="ProtNLM"/>
    </source>
</evidence>
<feature type="chain" id="PRO_5046099912" description="Defensin-like protein" evidence="1">
    <location>
        <begin position="29"/>
        <end position="132"/>
    </location>
</feature>
<reference evidence="2 3" key="1">
    <citation type="submission" date="2024-08" db="EMBL/GenBank/DDBJ databases">
        <authorList>
            <person name="Cucini C."/>
            <person name="Frati F."/>
        </authorList>
    </citation>
    <scope>NUCLEOTIDE SEQUENCE [LARGE SCALE GENOMIC DNA]</scope>
</reference>
<dbReference type="EMBL" id="CAXLJM020000041">
    <property type="protein sequence ID" value="CAL8109756.1"/>
    <property type="molecule type" value="Genomic_DNA"/>
</dbReference>
<sequence length="132" mass="14265">MLSKDNLACATIFTVLLFLFSTFSPSSSNDTRAIGKCTSTQQCDEICFTGGELLNRCDANGTCVCDCHDKDIIGTASYTEKCAGPQPEGDSRTACSSYCTQEYQRPSRYCTTSSGDTYCTAVCVNSSQPTYK</sequence>
<evidence type="ECO:0000313" key="2">
    <source>
        <dbReference type="EMBL" id="CAL8109756.1"/>
    </source>
</evidence>
<proteinExistence type="predicted"/>
<dbReference type="Proteomes" id="UP001642540">
    <property type="component" value="Unassembled WGS sequence"/>
</dbReference>
<keyword evidence="3" id="KW-1185">Reference proteome</keyword>
<keyword evidence="1" id="KW-0732">Signal</keyword>
<evidence type="ECO:0000313" key="3">
    <source>
        <dbReference type="Proteomes" id="UP001642540"/>
    </source>
</evidence>
<protein>
    <recommendedName>
        <fullName evidence="4">Defensin-like protein</fullName>
    </recommendedName>
</protein>